<keyword evidence="4" id="KW-1185">Reference proteome</keyword>
<comment type="similarity">
    <text evidence="1">Belongs to the band 7/mec-2 family.</text>
</comment>
<gene>
    <name evidence="3" type="ORF">AV274_2776</name>
</gene>
<dbReference type="SUPFAM" id="SSF117892">
    <property type="entry name" value="Band 7/SPFH domain"/>
    <property type="match status" value="1"/>
</dbReference>
<name>A0A196SH00_BLAHN</name>
<comment type="caution">
    <text evidence="3">The sequence shown here is derived from an EMBL/GenBank/DDBJ whole genome shotgun (WGS) entry which is preliminary data.</text>
</comment>
<proteinExistence type="inferred from homology"/>
<dbReference type="InterPro" id="IPR036013">
    <property type="entry name" value="Band_7/SPFH_dom_sf"/>
</dbReference>
<accession>A0A196SH00</accession>
<dbReference type="AlphaFoldDB" id="A0A196SH00"/>
<sequence length="325" mass="36211">MAGLVGIIILLVLVFILLVIVGKSIKVVHQGTFMIIERFGQYNRTLKTGIHFLIPIMESARVVHWKYVQTMPGGSTGVVTVNSDRIDMREHVLDFGKQHVITKDNVMIDIDALVYFRITDPKAATFNVQDLPDAIELLTQATLRNIVAKITLDDTFSSREAINEELLEKIHLDAERWGVTITRVEIQNILPPNDIKNVMEKQIKSERTRRSDVLRADGDRIRDVITSRGNVARQVLNAEGFRASTIVRAEGEAAAKLMAAEAEKKSLEIIAQALEGTGVMATEYMVAQQYLTILSNLMASRENSKVVLLPAKTIGDIQHIVANNC</sequence>
<evidence type="ECO:0000313" key="4">
    <source>
        <dbReference type="Proteomes" id="UP000078348"/>
    </source>
</evidence>
<dbReference type="FunFam" id="3.30.479.30:FF:000004">
    <property type="entry name" value="Putative membrane protease family, stomatin"/>
    <property type="match status" value="1"/>
</dbReference>
<dbReference type="PANTHER" id="PTHR43327">
    <property type="entry name" value="STOMATIN-LIKE PROTEIN 2, MITOCHONDRIAL"/>
    <property type="match status" value="1"/>
</dbReference>
<evidence type="ECO:0000256" key="1">
    <source>
        <dbReference type="ARBA" id="ARBA00008164"/>
    </source>
</evidence>
<dbReference type="GO" id="GO:0098552">
    <property type="term" value="C:side of membrane"/>
    <property type="evidence" value="ECO:0007669"/>
    <property type="project" value="UniProtKB-ARBA"/>
</dbReference>
<dbReference type="InterPro" id="IPR001107">
    <property type="entry name" value="Band_7"/>
</dbReference>
<evidence type="ECO:0000313" key="3">
    <source>
        <dbReference type="EMBL" id="OAO15437.1"/>
    </source>
</evidence>
<dbReference type="InterPro" id="IPR001972">
    <property type="entry name" value="Stomatin_HflK_fam"/>
</dbReference>
<protein>
    <submittedName>
        <fullName evidence="3">SPFH/Band 7/PHB domain-containing membrane-associated protein</fullName>
    </submittedName>
</protein>
<dbReference type="InterPro" id="IPR050710">
    <property type="entry name" value="Band7/mec-2_domain"/>
</dbReference>
<dbReference type="Gene3D" id="3.30.479.30">
    <property type="entry name" value="Band 7 domain"/>
    <property type="match status" value="1"/>
</dbReference>
<dbReference type="STRING" id="478820.A0A196SH00"/>
<evidence type="ECO:0000259" key="2">
    <source>
        <dbReference type="SMART" id="SM00244"/>
    </source>
</evidence>
<dbReference type="Pfam" id="PF01145">
    <property type="entry name" value="Band_7"/>
    <property type="match status" value="1"/>
</dbReference>
<dbReference type="Proteomes" id="UP000078348">
    <property type="component" value="Unassembled WGS sequence"/>
</dbReference>
<dbReference type="CDD" id="cd08829">
    <property type="entry name" value="SPFH_paraslipin"/>
    <property type="match status" value="1"/>
</dbReference>
<dbReference type="SMART" id="SM00244">
    <property type="entry name" value="PHB"/>
    <property type="match status" value="1"/>
</dbReference>
<dbReference type="EMBL" id="LXWW01000139">
    <property type="protein sequence ID" value="OAO15437.1"/>
    <property type="molecule type" value="Genomic_DNA"/>
</dbReference>
<feature type="domain" description="Band 7" evidence="2">
    <location>
        <begin position="23"/>
        <end position="203"/>
    </location>
</feature>
<dbReference type="GO" id="GO:0005886">
    <property type="term" value="C:plasma membrane"/>
    <property type="evidence" value="ECO:0007669"/>
    <property type="project" value="UniProtKB-ARBA"/>
</dbReference>
<dbReference type="OrthoDB" id="434619at2759"/>
<organism evidence="3 4">
    <name type="scientific">Blastocystis sp. subtype 1 (strain ATCC 50177 / NandII)</name>
    <dbReference type="NCBI Taxonomy" id="478820"/>
    <lineage>
        <taxon>Eukaryota</taxon>
        <taxon>Sar</taxon>
        <taxon>Stramenopiles</taxon>
        <taxon>Bigyra</taxon>
        <taxon>Opalozoa</taxon>
        <taxon>Opalinata</taxon>
        <taxon>Blastocystidae</taxon>
        <taxon>Blastocystis</taxon>
    </lineage>
</organism>
<dbReference type="PANTHER" id="PTHR43327:SF18">
    <property type="entry name" value="BAND 7 DOMAIN-CONTAINING PROTEIN"/>
    <property type="match status" value="1"/>
</dbReference>
<dbReference type="PRINTS" id="PR00721">
    <property type="entry name" value="STOMATIN"/>
</dbReference>
<reference evidence="3 4" key="1">
    <citation type="submission" date="2016-05" db="EMBL/GenBank/DDBJ databases">
        <title>Nuclear genome of Blastocystis sp. subtype 1 NandII.</title>
        <authorList>
            <person name="Gentekaki E."/>
            <person name="Curtis B."/>
            <person name="Stairs C."/>
            <person name="Eme L."/>
            <person name="Herman E."/>
            <person name="Klimes V."/>
            <person name="Arias M.C."/>
            <person name="Elias M."/>
            <person name="Hilliou F."/>
            <person name="Klute M."/>
            <person name="Malik S.-B."/>
            <person name="Pightling A."/>
            <person name="Rachubinski R."/>
            <person name="Salas D."/>
            <person name="Schlacht A."/>
            <person name="Suga H."/>
            <person name="Archibald J."/>
            <person name="Ball S.G."/>
            <person name="Clark G."/>
            <person name="Dacks J."/>
            <person name="Van Der Giezen M."/>
            <person name="Tsaousis A."/>
            <person name="Roger A."/>
        </authorList>
    </citation>
    <scope>NUCLEOTIDE SEQUENCE [LARGE SCALE GENOMIC DNA]</scope>
    <source>
        <strain evidence="4">ATCC 50177 / NandII</strain>
    </source>
</reference>